<protein>
    <submittedName>
        <fullName evidence="3">6-phosphofructokinase/Triose-phosphate isomerase</fullName>
        <ecNumber evidence="3 4">2.7.1.11</ecNumber>
        <ecNumber evidence="3 4">5.3.1.1</ecNumber>
    </submittedName>
    <submittedName>
        <fullName evidence="4">Triosephosphate isomerase</fullName>
    </submittedName>
</protein>
<dbReference type="PANTHER" id="PTHR21139:SF42">
    <property type="entry name" value="TRIOSEPHOSPHATE ISOMERASE"/>
    <property type="match status" value="1"/>
</dbReference>
<dbReference type="GO" id="GO:0005829">
    <property type="term" value="C:cytosol"/>
    <property type="evidence" value="ECO:0007669"/>
    <property type="project" value="TreeGrafter"/>
</dbReference>
<dbReference type="GO" id="GO:0004807">
    <property type="term" value="F:triose-phosphate isomerase activity"/>
    <property type="evidence" value="ECO:0007669"/>
    <property type="project" value="UniProtKB-EC"/>
</dbReference>
<keyword evidence="5" id="KW-1185">Reference proteome</keyword>
<evidence type="ECO:0000256" key="2">
    <source>
        <dbReference type="ARBA" id="ARBA00023235"/>
    </source>
</evidence>
<dbReference type="Proteomes" id="UP001071230">
    <property type="component" value="Unassembled WGS sequence"/>
</dbReference>
<dbReference type="PANTHER" id="PTHR21139">
    <property type="entry name" value="TRIOSEPHOSPHATE ISOMERASE"/>
    <property type="match status" value="1"/>
</dbReference>
<dbReference type="InterPro" id="IPR035990">
    <property type="entry name" value="TIM_sf"/>
</dbReference>
<sequence>MGRNVGWIASASLLAQKTKGDAAHLIYLPERPFKREEFLAAVRGLHDRLGGVSWWSVRGCGRVGGESVAPPFLIKGRDVYFGDVGTYLAMLVPKKYLEAMAVIEIFVNLKRFDVPKKLGGVCSVRNPKEWISWIMAESVGQGLGKLKDVELIFFLPEGLILNAYDKLFSYPPETAKTIKIGCQGVFREDIRQGGNFGAFTTNRPATAARNMGCTWVLVGHSEEMKDKLDIMARYDPETVYDEGKNRKAKEAVYSIINQEVLCALEAGMDVLLCVGETAEERGEGSLPEQKARVKQVLRGQLEAELKEVFTERTGRRVVIAYEPIWAIGPGKIPAGPDDIAFAAACIKEVVQELMGVETDIVYGGGLKEDNARAIAKVKAIGGGLVALTQFAGNIGFYPNDLSRIIGRYVESRR</sequence>
<dbReference type="Gene3D" id="3.40.50.460">
    <property type="entry name" value="Phosphofructokinase domain"/>
    <property type="match status" value="1"/>
</dbReference>
<keyword evidence="3" id="KW-0808">Transferase</keyword>
<keyword evidence="2 3" id="KW-0413">Isomerase</keyword>
<dbReference type="GO" id="GO:0003872">
    <property type="term" value="F:6-phosphofructokinase activity"/>
    <property type="evidence" value="ECO:0007669"/>
    <property type="project" value="UniProtKB-EC"/>
</dbReference>
<dbReference type="GO" id="GO:0006094">
    <property type="term" value="P:gluconeogenesis"/>
    <property type="evidence" value="ECO:0007669"/>
    <property type="project" value="TreeGrafter"/>
</dbReference>
<dbReference type="KEGG" id="aacx:DEACI_3891"/>
<dbReference type="SUPFAM" id="SSF53784">
    <property type="entry name" value="Phosphofructokinase"/>
    <property type="match status" value="1"/>
</dbReference>
<dbReference type="EC" id="2.7.1.11" evidence="3 4"/>
<dbReference type="SUPFAM" id="SSF51351">
    <property type="entry name" value="Triosephosphate isomerase (TIM)"/>
    <property type="match status" value="1"/>
</dbReference>
<dbReference type="CDD" id="cd00311">
    <property type="entry name" value="TIM"/>
    <property type="match status" value="1"/>
</dbReference>
<evidence type="ECO:0000256" key="1">
    <source>
        <dbReference type="ARBA" id="ARBA00007422"/>
    </source>
</evidence>
<dbReference type="PROSITE" id="PS51440">
    <property type="entry name" value="TIM_2"/>
    <property type="match status" value="1"/>
</dbReference>
<dbReference type="InterPro" id="IPR013785">
    <property type="entry name" value="Aldolase_TIM"/>
</dbReference>
<evidence type="ECO:0000313" key="3">
    <source>
        <dbReference type="EMBL" id="CAA7603068.1"/>
    </source>
</evidence>
<reference evidence="4" key="1">
    <citation type="submission" date="2014-11" db="EMBL/GenBank/DDBJ databases">
        <authorList>
            <person name="Hornung B.V."/>
        </authorList>
    </citation>
    <scope>NUCLEOTIDE SEQUENCE</scope>
    <source>
        <strain evidence="4">INE</strain>
    </source>
</reference>
<evidence type="ECO:0000313" key="5">
    <source>
        <dbReference type="Proteomes" id="UP001071230"/>
    </source>
</evidence>
<name>A0A8S0W5E3_9FIRM</name>
<reference evidence="3" key="2">
    <citation type="submission" date="2020-01" db="EMBL/GenBank/DDBJ databases">
        <authorList>
            <person name="Hornung B."/>
        </authorList>
    </citation>
    <scope>NUCLEOTIDE SEQUENCE</scope>
    <source>
        <strain evidence="3">PacBioINE</strain>
    </source>
</reference>
<evidence type="ECO:0000313" key="4">
    <source>
        <dbReference type="EMBL" id="CEJ05694.1"/>
    </source>
</evidence>
<dbReference type="AlphaFoldDB" id="A0A8S0W5E3"/>
<dbReference type="InterPro" id="IPR035966">
    <property type="entry name" value="PKF_sf"/>
</dbReference>
<dbReference type="Pfam" id="PF00121">
    <property type="entry name" value="TIM"/>
    <property type="match status" value="1"/>
</dbReference>
<dbReference type="GO" id="GO:0046166">
    <property type="term" value="P:glyceraldehyde-3-phosphate biosynthetic process"/>
    <property type="evidence" value="ECO:0007669"/>
    <property type="project" value="TreeGrafter"/>
</dbReference>
<comment type="similarity">
    <text evidence="1">Belongs to the triosephosphate isomerase family.</text>
</comment>
<proteinExistence type="inferred from homology"/>
<dbReference type="InterPro" id="IPR000652">
    <property type="entry name" value="Triosephosphate_isomerase"/>
</dbReference>
<dbReference type="GO" id="GO:0019563">
    <property type="term" value="P:glycerol catabolic process"/>
    <property type="evidence" value="ECO:0007669"/>
    <property type="project" value="TreeGrafter"/>
</dbReference>
<dbReference type="EMBL" id="LR746496">
    <property type="protein sequence ID" value="CAA7603068.1"/>
    <property type="molecule type" value="Genomic_DNA"/>
</dbReference>
<gene>
    <name evidence="4" type="ORF">DEACI_0068</name>
    <name evidence="3" type="ORF">DEACI_3891</name>
</gene>
<dbReference type="Proteomes" id="UP000836597">
    <property type="component" value="Chromosome"/>
</dbReference>
<organism evidence="3">
    <name type="scientific">Acididesulfobacillus acetoxydans</name>
    <dbReference type="NCBI Taxonomy" id="1561005"/>
    <lineage>
        <taxon>Bacteria</taxon>
        <taxon>Bacillati</taxon>
        <taxon>Bacillota</taxon>
        <taxon>Clostridia</taxon>
        <taxon>Eubacteriales</taxon>
        <taxon>Peptococcaceae</taxon>
        <taxon>Acididesulfobacillus</taxon>
    </lineage>
</organism>
<accession>A0A8S0W5E3</accession>
<dbReference type="Gene3D" id="3.20.20.70">
    <property type="entry name" value="Aldolase class I"/>
    <property type="match status" value="1"/>
</dbReference>
<dbReference type="EC" id="5.3.1.1" evidence="3 4"/>
<dbReference type="EMBL" id="CDGJ01000002">
    <property type="protein sequence ID" value="CEJ05694.1"/>
    <property type="molecule type" value="Genomic_DNA"/>
</dbReference>